<keyword evidence="5" id="KW-1185">Reference proteome</keyword>
<dbReference type="OrthoDB" id="75014at2759"/>
<accession>A0A485LRK5</accession>
<dbReference type="EMBL" id="VJMH01007404">
    <property type="protein sequence ID" value="KAF0683443.1"/>
    <property type="molecule type" value="Genomic_DNA"/>
</dbReference>
<evidence type="ECO:0000313" key="4">
    <source>
        <dbReference type="EMBL" id="VFU01116.1"/>
    </source>
</evidence>
<dbReference type="AlphaFoldDB" id="A0A485LRK5"/>
<organism evidence="4 5">
    <name type="scientific">Aphanomyces stellatus</name>
    <dbReference type="NCBI Taxonomy" id="120398"/>
    <lineage>
        <taxon>Eukaryota</taxon>
        <taxon>Sar</taxon>
        <taxon>Stramenopiles</taxon>
        <taxon>Oomycota</taxon>
        <taxon>Saprolegniomycetes</taxon>
        <taxon>Saprolegniales</taxon>
        <taxon>Verrucalvaceae</taxon>
        <taxon>Aphanomyces</taxon>
    </lineage>
</organism>
<evidence type="ECO:0000313" key="5">
    <source>
        <dbReference type="Proteomes" id="UP000332933"/>
    </source>
</evidence>
<reference evidence="4 5" key="1">
    <citation type="submission" date="2019-03" db="EMBL/GenBank/DDBJ databases">
        <authorList>
            <person name="Gaulin E."/>
            <person name="Dumas B."/>
        </authorList>
    </citation>
    <scope>NUCLEOTIDE SEQUENCE [LARGE SCALE GENOMIC DNA]</scope>
    <source>
        <strain evidence="4">CBS 568.67</strain>
    </source>
</reference>
<dbReference type="EMBL" id="CAADRA010007430">
    <property type="protein sequence ID" value="VFU01116.1"/>
    <property type="molecule type" value="Genomic_DNA"/>
</dbReference>
<evidence type="ECO:0000256" key="1">
    <source>
        <dbReference type="SAM" id="Coils"/>
    </source>
</evidence>
<evidence type="ECO:0000256" key="2">
    <source>
        <dbReference type="SAM" id="MobiDB-lite"/>
    </source>
</evidence>
<feature type="compositionally biased region" description="Polar residues" evidence="2">
    <location>
        <begin position="71"/>
        <end position="89"/>
    </location>
</feature>
<feature type="coiled-coil region" evidence="1">
    <location>
        <begin position="136"/>
        <end position="170"/>
    </location>
</feature>
<name>A0A485LRK5_9STRA</name>
<feature type="region of interest" description="Disordered" evidence="2">
    <location>
        <begin position="66"/>
        <end position="95"/>
    </location>
</feature>
<sequence>MFIPASHSRDAVASTMDVGGLDLEELNLPILDDLLVDDGMICEEIFLPLAATNAMCRPPTATGGHVVDSGSIDSTSLDGDDNAGQSTLSRPPKRVRASMKHELDYLRIKHASLVHQLRALEVGDVQKPRHAWEERAKDQMQAAQRALHENARLKEALDDQLKMVEALRRVFLKKPRLSVFPTPGSDWKIGKLGSSCRQEAVAELLAHQHTMMETEWIRNDMYTHAASTAKVKQAFVRSCCHEQVLLVQFIQCSTWPVPVAQLAPLLWDIATMKTKVDFPTKSVMERIGSFGDDIMYTRSRTATPGNPAVDGRYVTKRATDDRHQLIIWRSIVEDTLWPIQGTDLTDIQSGWIRMTPTGVDGQHTRLSILSSHTPPLAPTDSVQAGAITEFLIGILSTNSIALDMALTHALGLSCA</sequence>
<dbReference type="Proteomes" id="UP000332933">
    <property type="component" value="Unassembled WGS sequence"/>
</dbReference>
<reference evidence="3" key="2">
    <citation type="submission" date="2019-06" db="EMBL/GenBank/DDBJ databases">
        <title>Genomics analysis of Aphanomyces spp. identifies a new class of oomycete effector associated with host adaptation.</title>
        <authorList>
            <person name="Gaulin E."/>
        </authorList>
    </citation>
    <scope>NUCLEOTIDE SEQUENCE</scope>
    <source>
        <strain evidence="3">CBS 578.67</strain>
    </source>
</reference>
<protein>
    <submittedName>
        <fullName evidence="4">Aste57867_24477 protein</fullName>
    </submittedName>
</protein>
<gene>
    <name evidence="4" type="primary">Aste57867_24477</name>
    <name evidence="3" type="ORF">As57867_024400</name>
    <name evidence="4" type="ORF">ASTE57867_24477</name>
</gene>
<evidence type="ECO:0000313" key="3">
    <source>
        <dbReference type="EMBL" id="KAF0683443.1"/>
    </source>
</evidence>
<proteinExistence type="predicted"/>
<keyword evidence="1" id="KW-0175">Coiled coil</keyword>